<organism evidence="14 15">
    <name type="scientific">Nocardioides albidus</name>
    <dbReference type="NCBI Taxonomy" id="1517589"/>
    <lineage>
        <taxon>Bacteria</taxon>
        <taxon>Bacillati</taxon>
        <taxon>Actinomycetota</taxon>
        <taxon>Actinomycetes</taxon>
        <taxon>Propionibacteriales</taxon>
        <taxon>Nocardioidaceae</taxon>
        <taxon>Nocardioides</taxon>
    </lineage>
</organism>
<evidence type="ECO:0000256" key="4">
    <source>
        <dbReference type="ARBA" id="ARBA00022475"/>
    </source>
</evidence>
<dbReference type="PANTHER" id="PTHR47371:SF3">
    <property type="entry name" value="PHOSPHOGLYCEROL TRANSFERASE I"/>
    <property type="match status" value="1"/>
</dbReference>
<keyword evidence="6 12" id="KW-1133">Transmembrane helix</keyword>
<evidence type="ECO:0000313" key="15">
    <source>
        <dbReference type="Proteomes" id="UP000313231"/>
    </source>
</evidence>
<feature type="transmembrane region" description="Helical" evidence="12">
    <location>
        <begin position="130"/>
        <end position="153"/>
    </location>
</feature>
<name>A0A5C4VX59_9ACTN</name>
<evidence type="ECO:0000256" key="10">
    <source>
        <dbReference type="PIRSR" id="PIRSR005091-3"/>
    </source>
</evidence>
<dbReference type="Gene3D" id="3.40.720.10">
    <property type="entry name" value="Alkaline Phosphatase, subunit A"/>
    <property type="match status" value="1"/>
</dbReference>
<keyword evidence="4" id="KW-1003">Cell membrane</keyword>
<dbReference type="InterPro" id="IPR000917">
    <property type="entry name" value="Sulfatase_N"/>
</dbReference>
<evidence type="ECO:0000256" key="2">
    <source>
        <dbReference type="ARBA" id="ARBA00004936"/>
    </source>
</evidence>
<dbReference type="InterPro" id="IPR050448">
    <property type="entry name" value="OpgB/LTA_synthase_biosynth"/>
</dbReference>
<dbReference type="PIRSF" id="PIRSF005091">
    <property type="entry name" value="Mmb_sulf_HI1246"/>
    <property type="match status" value="1"/>
</dbReference>
<dbReference type="Pfam" id="PF00884">
    <property type="entry name" value="Sulfatase"/>
    <property type="match status" value="1"/>
</dbReference>
<comment type="caution">
    <text evidence="14">The sequence shown here is derived from an EMBL/GenBank/DDBJ whole genome shotgun (WGS) entry which is preliminary data.</text>
</comment>
<evidence type="ECO:0000256" key="3">
    <source>
        <dbReference type="ARBA" id="ARBA00009983"/>
    </source>
</evidence>
<gene>
    <name evidence="14" type="ORF">FHP29_10750</name>
</gene>
<evidence type="ECO:0000256" key="12">
    <source>
        <dbReference type="SAM" id="Phobius"/>
    </source>
</evidence>
<dbReference type="Proteomes" id="UP000313231">
    <property type="component" value="Unassembled WGS sequence"/>
</dbReference>
<proteinExistence type="inferred from homology"/>
<keyword evidence="7 12" id="KW-0472">Membrane</keyword>
<evidence type="ECO:0000256" key="9">
    <source>
        <dbReference type="PIRSR" id="PIRSR005091-2"/>
    </source>
</evidence>
<feature type="transmembrane region" description="Helical" evidence="12">
    <location>
        <begin position="183"/>
        <end position="201"/>
    </location>
</feature>
<feature type="binding site" evidence="10">
    <location>
        <position position="534"/>
    </location>
    <ligand>
        <name>Mn(2+)</name>
        <dbReference type="ChEBI" id="CHEBI:29035"/>
    </ligand>
</feature>
<keyword evidence="9" id="KW-0479">Metal-binding</keyword>
<evidence type="ECO:0000256" key="1">
    <source>
        <dbReference type="ARBA" id="ARBA00004651"/>
    </source>
</evidence>
<feature type="binding site" evidence="10">
    <location>
        <position position="535"/>
    </location>
    <ligand>
        <name>Mn(2+)</name>
        <dbReference type="ChEBI" id="CHEBI:29035"/>
    </ligand>
</feature>
<comment type="subcellular location">
    <subcellularLocation>
        <location evidence="1">Cell membrane</location>
        <topology evidence="1">Multi-pass membrane protein</topology>
    </subcellularLocation>
</comment>
<feature type="binding site" evidence="9">
    <location>
        <position position="474"/>
    </location>
    <ligand>
        <name>substrate</name>
    </ligand>
</feature>
<dbReference type="InterPro" id="IPR012160">
    <property type="entry name" value="LtaS-like"/>
</dbReference>
<dbReference type="RefSeq" id="WP_139622860.1">
    <property type="nucleotide sequence ID" value="NZ_VDMP01000023.1"/>
</dbReference>
<comment type="pathway">
    <text evidence="2">Cell wall biogenesis; lipoteichoic acid biosynthesis.</text>
</comment>
<evidence type="ECO:0000259" key="13">
    <source>
        <dbReference type="Pfam" id="PF00884"/>
    </source>
</evidence>
<feature type="transmembrane region" description="Helical" evidence="12">
    <location>
        <begin position="221"/>
        <end position="240"/>
    </location>
</feature>
<feature type="binding site" evidence="10">
    <location>
        <position position="358"/>
    </location>
    <ligand>
        <name>Mn(2+)</name>
        <dbReference type="ChEBI" id="CHEBI:29035"/>
    </ligand>
</feature>
<evidence type="ECO:0000256" key="11">
    <source>
        <dbReference type="SAM" id="MobiDB-lite"/>
    </source>
</evidence>
<feature type="region of interest" description="Disordered" evidence="11">
    <location>
        <begin position="43"/>
        <end position="63"/>
    </location>
</feature>
<reference evidence="14 15" key="1">
    <citation type="journal article" date="2016" name="Int. J. Syst. Evol. Microbiol.">
        <title>Nocardioides albidus sp. nov., an actinobacterium isolated from garden soil.</title>
        <authorList>
            <person name="Singh H."/>
            <person name="Du J."/>
            <person name="Trinh H."/>
            <person name="Won K."/>
            <person name="Yang J.E."/>
            <person name="Yin C."/>
            <person name="Kook M."/>
            <person name="Yi T.H."/>
        </authorList>
    </citation>
    <scope>NUCLEOTIDE SEQUENCE [LARGE SCALE GENOMIC DNA]</scope>
    <source>
        <strain evidence="14 15">CCTCC AB 2015297</strain>
    </source>
</reference>
<dbReference type="PANTHER" id="PTHR47371">
    <property type="entry name" value="LIPOTEICHOIC ACID SYNTHASE"/>
    <property type="match status" value="1"/>
</dbReference>
<evidence type="ECO:0000256" key="7">
    <source>
        <dbReference type="ARBA" id="ARBA00023136"/>
    </source>
</evidence>
<keyword evidence="5 12" id="KW-0812">Transmembrane</keyword>
<evidence type="ECO:0000256" key="5">
    <source>
        <dbReference type="ARBA" id="ARBA00022692"/>
    </source>
</evidence>
<accession>A0A5C4VX59</accession>
<dbReference type="SUPFAM" id="SSF53649">
    <property type="entry name" value="Alkaline phosphatase-like"/>
    <property type="match status" value="1"/>
</dbReference>
<dbReference type="EMBL" id="VDMP01000023">
    <property type="protein sequence ID" value="TNM40514.1"/>
    <property type="molecule type" value="Genomic_DNA"/>
</dbReference>
<feature type="domain" description="Sulfatase N-terminal" evidence="13">
    <location>
        <begin position="309"/>
        <end position="595"/>
    </location>
</feature>
<dbReference type="Gene3D" id="3.30.1120.170">
    <property type="match status" value="1"/>
</dbReference>
<keyword evidence="9" id="KW-0464">Manganese</keyword>
<evidence type="ECO:0000256" key="8">
    <source>
        <dbReference type="PIRSR" id="PIRSR005091-1"/>
    </source>
</evidence>
<comment type="similarity">
    <text evidence="3">Belongs to the LTA synthase family.</text>
</comment>
<dbReference type="GO" id="GO:0046872">
    <property type="term" value="F:metal ion binding"/>
    <property type="evidence" value="ECO:0007669"/>
    <property type="project" value="UniProtKB-KW"/>
</dbReference>
<dbReference type="InterPro" id="IPR017850">
    <property type="entry name" value="Alkaline_phosphatase_core_sf"/>
</dbReference>
<feature type="active site" evidence="8">
    <location>
        <position position="358"/>
    </location>
</feature>
<feature type="binding site" evidence="10">
    <location>
        <position position="316"/>
    </location>
    <ligand>
        <name>Mn(2+)</name>
        <dbReference type="ChEBI" id="CHEBI:29035"/>
    </ligand>
</feature>
<sequence>MSSRKSQAQRAQRATRAAQYRAAAQRAAQEAAVVLAREAVGAPAGPAGGGSPAPGPRRRPSAAGAAGAAAGRVLPTPAVVVLVLLVVKLEVFRLVVWGAPQPAMLVADVAAAAVLVGLVGLVAPSRWAGVAAFWAVNLAVTALIVCSLVYAGWFRTLPTWSALGAADQAGEVAGSITEIFQPWYLALVADFLLAPVVRMVLRRRGFARRPADRWRDRSRRFGAVLAVGVVVSAVLVHGQAGVRNQDYVAESLGLLSYEAWALTRGVTATSRHVDLDTVYGRVTALKERHNGPIPAPDAAAHFGEARDMNLVVVQLEALQNVVVGLSVDGQQVTPNLDRLIEESYYFSRHFQQIGKGNTADAEFMSNTSLYPVGDVATSEAYGDRALPSLPKLLKARGYAAETFHVNTASFWDRDQLYPALGFDRWHQREEFVNDHFNQWGGSDESLYATGLDRLTELAAAGRPFYAQFVTASGHHPFVVPEDEVGLVLPAALEGSPTGRYLQAQNYADRALGTFIDGLEERGLRDDTMLVAYGDHFGLSAPGTVEAMTALGADYTWNDRFNVPLVVHVPGQTPAEIDRVGGQVDIMPTIANLMGIGLDDERFVYFGSDLLNTDAHTFGERGYQPEGTFLNDDVWFVPGRGFEDGAAVDLDDMSPVDAGPYRADYDYVIDLMDLSDAYLASLPER</sequence>
<dbReference type="AlphaFoldDB" id="A0A5C4VX59"/>
<protein>
    <submittedName>
        <fullName evidence="14">LTA synthase family protein</fullName>
    </submittedName>
</protein>
<dbReference type="CDD" id="cd16015">
    <property type="entry name" value="LTA_synthase"/>
    <property type="match status" value="1"/>
</dbReference>
<evidence type="ECO:0000313" key="14">
    <source>
        <dbReference type="EMBL" id="TNM40514.1"/>
    </source>
</evidence>
<dbReference type="GO" id="GO:0005886">
    <property type="term" value="C:plasma membrane"/>
    <property type="evidence" value="ECO:0007669"/>
    <property type="project" value="UniProtKB-SubCell"/>
</dbReference>
<dbReference type="OrthoDB" id="5363296at2"/>
<evidence type="ECO:0000256" key="6">
    <source>
        <dbReference type="ARBA" id="ARBA00022989"/>
    </source>
</evidence>
<keyword evidence="15" id="KW-1185">Reference proteome</keyword>
<feature type="transmembrane region" description="Helical" evidence="12">
    <location>
        <begin position="103"/>
        <end position="123"/>
    </location>
</feature>